<keyword evidence="1" id="KW-0732">Signal</keyword>
<sequence>MNKSLTLLSSVLLLANALPTFAASSVDMTVTGVITPSACTPSLPGAVDFGKISAKDLNADAQTRLPDQTIKLSVSCEGSTLFAITPFDNRTGSSTQNSAFGLGLINDTEKLGRYFLTMRNPVADVASTLLSTRGEGRWGELYDDDAVVPNALIALGSFDATNGWLPHPLQDMSVEVVLNTAIAPAKSLTLTNEVQLDGSATFEVKYL</sequence>
<dbReference type="Pfam" id="PF06551">
    <property type="entry name" value="DUF1120"/>
    <property type="match status" value="1"/>
</dbReference>
<comment type="caution">
    <text evidence="2">The sequence shown here is derived from an EMBL/GenBank/DDBJ whole genome shotgun (WGS) entry which is preliminary data.</text>
</comment>
<proteinExistence type="predicted"/>
<dbReference type="EMBL" id="JBIUWZ010000023">
    <property type="protein sequence ID" value="MFJ2679639.1"/>
    <property type="molecule type" value="Genomic_DNA"/>
</dbReference>
<evidence type="ECO:0000256" key="1">
    <source>
        <dbReference type="SAM" id="SignalP"/>
    </source>
</evidence>
<feature type="signal peptide" evidence="1">
    <location>
        <begin position="1"/>
        <end position="22"/>
    </location>
</feature>
<protein>
    <submittedName>
        <fullName evidence="2">DUF1120 domain-containing protein</fullName>
    </submittedName>
</protein>
<accession>A0ABW8E1A0</accession>
<reference evidence="2 3" key="1">
    <citation type="submission" date="2024-10" db="EMBL/GenBank/DDBJ databases">
        <title>The Natural Products Discovery Center: Release of the First 8490 Sequenced Strains for Exploring Actinobacteria Biosynthetic Diversity.</title>
        <authorList>
            <person name="Kalkreuter E."/>
            <person name="Kautsar S.A."/>
            <person name="Yang D."/>
            <person name="Bader C.D."/>
            <person name="Teijaro C.N."/>
            <person name="Fluegel L."/>
            <person name="Davis C.M."/>
            <person name="Simpson J.R."/>
            <person name="Lauterbach L."/>
            <person name="Steele A.D."/>
            <person name="Gui C."/>
            <person name="Meng S."/>
            <person name="Li G."/>
            <person name="Viehrig K."/>
            <person name="Ye F."/>
            <person name="Su P."/>
            <person name="Kiefer A.F."/>
            <person name="Nichols A."/>
            <person name="Cepeda A.J."/>
            <person name="Yan W."/>
            <person name="Fan B."/>
            <person name="Jiang Y."/>
            <person name="Adhikari A."/>
            <person name="Zheng C.-J."/>
            <person name="Schuster L."/>
            <person name="Cowan T.M."/>
            <person name="Smanski M.J."/>
            <person name="Chevrette M.G."/>
            <person name="De Carvalho L.P.S."/>
            <person name="Shen B."/>
        </authorList>
    </citation>
    <scope>NUCLEOTIDE SEQUENCE [LARGE SCALE GENOMIC DNA]</scope>
    <source>
        <strain evidence="2 3">NPDC087581</strain>
    </source>
</reference>
<feature type="chain" id="PRO_5047346021" evidence="1">
    <location>
        <begin position="23"/>
        <end position="207"/>
    </location>
</feature>
<dbReference type="Proteomes" id="UP001617213">
    <property type="component" value="Unassembled WGS sequence"/>
</dbReference>
<organism evidence="2 3">
    <name type="scientific">Pseudomonas sivasensis</name>
    <dbReference type="NCBI Taxonomy" id="1880678"/>
    <lineage>
        <taxon>Bacteria</taxon>
        <taxon>Pseudomonadati</taxon>
        <taxon>Pseudomonadota</taxon>
        <taxon>Gammaproteobacteria</taxon>
        <taxon>Pseudomonadales</taxon>
        <taxon>Pseudomonadaceae</taxon>
        <taxon>Pseudomonas</taxon>
    </lineage>
</organism>
<dbReference type="SUPFAM" id="SSF49401">
    <property type="entry name" value="Bacterial adhesins"/>
    <property type="match status" value="1"/>
</dbReference>
<evidence type="ECO:0000313" key="3">
    <source>
        <dbReference type="Proteomes" id="UP001617213"/>
    </source>
</evidence>
<name>A0ABW8E1A0_9PSED</name>
<dbReference type="RefSeq" id="WP_122755627.1">
    <property type="nucleotide sequence ID" value="NZ_JBIUWZ010000023.1"/>
</dbReference>
<gene>
    <name evidence="2" type="ORF">ACIOWJ_16290</name>
</gene>
<evidence type="ECO:0000313" key="2">
    <source>
        <dbReference type="EMBL" id="MFJ2679639.1"/>
    </source>
</evidence>
<dbReference type="InterPro" id="IPR010546">
    <property type="entry name" value="DUF1120"/>
</dbReference>
<dbReference type="InterPro" id="IPR008966">
    <property type="entry name" value="Adhesion_dom_sf"/>
</dbReference>
<keyword evidence="3" id="KW-1185">Reference proteome</keyword>